<evidence type="ECO:0000256" key="5">
    <source>
        <dbReference type="RuleBase" id="RU361277"/>
    </source>
</evidence>
<dbReference type="Gene3D" id="3.40.50.720">
    <property type="entry name" value="NAD(P)-binding Rossmann-like Domain"/>
    <property type="match status" value="2"/>
</dbReference>
<dbReference type="InterPro" id="IPR011032">
    <property type="entry name" value="GroES-like_sf"/>
</dbReference>
<gene>
    <name evidence="7" type="ORF">AB675_2295</name>
</gene>
<keyword evidence="2 5" id="KW-0479">Metal-binding</keyword>
<keyword evidence="8" id="KW-1185">Reference proteome</keyword>
<evidence type="ECO:0000256" key="2">
    <source>
        <dbReference type="ARBA" id="ARBA00022723"/>
    </source>
</evidence>
<accession>A0A0N1P1K5</accession>
<dbReference type="SUPFAM" id="SSF50129">
    <property type="entry name" value="GroES-like"/>
    <property type="match status" value="1"/>
</dbReference>
<name>A0A0N1P1K5_9EURO</name>
<dbReference type="InterPro" id="IPR013149">
    <property type="entry name" value="ADH-like_C"/>
</dbReference>
<feature type="domain" description="Enoyl reductase (ER)" evidence="6">
    <location>
        <begin position="17"/>
        <end position="328"/>
    </location>
</feature>
<dbReference type="GO" id="GO:0016616">
    <property type="term" value="F:oxidoreductase activity, acting on the CH-OH group of donors, NAD or NADP as acceptor"/>
    <property type="evidence" value="ECO:0007669"/>
    <property type="project" value="InterPro"/>
</dbReference>
<dbReference type="EMBL" id="LFJN01000002">
    <property type="protein sequence ID" value="KPI45330.1"/>
    <property type="molecule type" value="Genomic_DNA"/>
</dbReference>
<dbReference type="InterPro" id="IPR002328">
    <property type="entry name" value="ADH_Zn_CS"/>
</dbReference>
<protein>
    <submittedName>
        <fullName evidence="7">NADP-dependent alcohol dehydrogenase 7</fullName>
    </submittedName>
</protein>
<dbReference type="SUPFAM" id="SSF51735">
    <property type="entry name" value="NAD(P)-binding Rossmann-fold domains"/>
    <property type="match status" value="1"/>
</dbReference>
<evidence type="ECO:0000313" key="7">
    <source>
        <dbReference type="EMBL" id="KPI45330.1"/>
    </source>
</evidence>
<dbReference type="PROSITE" id="PS00059">
    <property type="entry name" value="ADH_ZINC"/>
    <property type="match status" value="1"/>
</dbReference>
<dbReference type="GO" id="GO:0008270">
    <property type="term" value="F:zinc ion binding"/>
    <property type="evidence" value="ECO:0007669"/>
    <property type="project" value="InterPro"/>
</dbReference>
<proteinExistence type="inferred from homology"/>
<comment type="cofactor">
    <cofactor evidence="1 5">
        <name>Zn(2+)</name>
        <dbReference type="ChEBI" id="CHEBI:29105"/>
    </cofactor>
</comment>
<dbReference type="InterPro" id="IPR013154">
    <property type="entry name" value="ADH-like_N"/>
</dbReference>
<evidence type="ECO:0000313" key="8">
    <source>
        <dbReference type="Proteomes" id="UP000038010"/>
    </source>
</evidence>
<dbReference type="InterPro" id="IPR020843">
    <property type="entry name" value="ER"/>
</dbReference>
<dbReference type="OrthoDB" id="1879366at2759"/>
<dbReference type="STRING" id="1664694.A0A0N1P1K5"/>
<dbReference type="Proteomes" id="UP000038010">
    <property type="component" value="Unassembled WGS sequence"/>
</dbReference>
<dbReference type="InterPro" id="IPR036291">
    <property type="entry name" value="NAD(P)-bd_dom_sf"/>
</dbReference>
<dbReference type="PANTHER" id="PTHR42683">
    <property type="entry name" value="ALDEHYDE REDUCTASE"/>
    <property type="match status" value="1"/>
</dbReference>
<evidence type="ECO:0000256" key="1">
    <source>
        <dbReference type="ARBA" id="ARBA00001947"/>
    </source>
</evidence>
<evidence type="ECO:0000256" key="4">
    <source>
        <dbReference type="ARBA" id="ARBA00023002"/>
    </source>
</evidence>
<comment type="similarity">
    <text evidence="5">Belongs to the zinc-containing alcohol dehydrogenase family.</text>
</comment>
<sequence length="331" mass="36088">MAGQSPQFQGWLAHDKNSIGNLQWGSFEPKPWEETDVDIRITHCGICGSDLHTLSSGWGPTNYPCVVGHEIVGEAIRVGSQVKHVKVGDRVGVGAQSDSCQGRKQKCDDCANDRPNICTNRGRADTYNSTFLTGGKSYGGYATHNRCPGAFVIPIPDGVDTADAAPMLCGGITTYAPLKNNGCGPGKRVGIKREAQRRPPTRRGRYIATEDDEGWHKKHASSLDIIICTVSSPKMPLRQYLGLLRSHGVFIQVGAPEEPLPPISAFDLMSKERKIGGSSIGPPSQIREMLQLAAEKGIKPWVEKRSMRDANQAVVDMDAGRARYRYTLCNE</sequence>
<dbReference type="InterPro" id="IPR047109">
    <property type="entry name" value="CAD-like"/>
</dbReference>
<dbReference type="CDD" id="cd05283">
    <property type="entry name" value="CAD1"/>
    <property type="match status" value="1"/>
</dbReference>
<comment type="caution">
    <text evidence="7">The sequence shown here is derived from an EMBL/GenBank/DDBJ whole genome shotgun (WGS) entry which is preliminary data.</text>
</comment>
<evidence type="ECO:0000259" key="6">
    <source>
        <dbReference type="SMART" id="SM00829"/>
    </source>
</evidence>
<dbReference type="GeneID" id="28734134"/>
<organism evidence="7 8">
    <name type="scientific">Cyphellophora attinorum</name>
    <dbReference type="NCBI Taxonomy" id="1664694"/>
    <lineage>
        <taxon>Eukaryota</taxon>
        <taxon>Fungi</taxon>
        <taxon>Dikarya</taxon>
        <taxon>Ascomycota</taxon>
        <taxon>Pezizomycotina</taxon>
        <taxon>Eurotiomycetes</taxon>
        <taxon>Chaetothyriomycetidae</taxon>
        <taxon>Chaetothyriales</taxon>
        <taxon>Cyphellophoraceae</taxon>
        <taxon>Cyphellophora</taxon>
    </lineage>
</organism>
<dbReference type="Pfam" id="PF08240">
    <property type="entry name" value="ADH_N"/>
    <property type="match status" value="1"/>
</dbReference>
<evidence type="ECO:0000256" key="3">
    <source>
        <dbReference type="ARBA" id="ARBA00022833"/>
    </source>
</evidence>
<reference evidence="7 8" key="1">
    <citation type="submission" date="2015-06" db="EMBL/GenBank/DDBJ databases">
        <title>Draft genome of the ant-associated black yeast Phialophora attae CBS 131958.</title>
        <authorList>
            <person name="Moreno L.F."/>
            <person name="Stielow B.J."/>
            <person name="de Hoog S."/>
            <person name="Vicente V.A."/>
            <person name="Weiss V.A."/>
            <person name="de Vries M."/>
            <person name="Cruz L.M."/>
            <person name="Souza E.M."/>
        </authorList>
    </citation>
    <scope>NUCLEOTIDE SEQUENCE [LARGE SCALE GENOMIC DNA]</scope>
    <source>
        <strain evidence="7 8">CBS 131958</strain>
    </source>
</reference>
<dbReference type="AlphaFoldDB" id="A0A0N1P1K5"/>
<dbReference type="Gene3D" id="3.90.180.10">
    <property type="entry name" value="Medium-chain alcohol dehydrogenases, catalytic domain"/>
    <property type="match status" value="2"/>
</dbReference>
<dbReference type="RefSeq" id="XP_018005293.1">
    <property type="nucleotide sequence ID" value="XM_018142254.1"/>
</dbReference>
<dbReference type="Pfam" id="PF00107">
    <property type="entry name" value="ADH_zinc_N"/>
    <property type="match status" value="1"/>
</dbReference>
<keyword evidence="3 5" id="KW-0862">Zinc</keyword>
<dbReference type="SMART" id="SM00829">
    <property type="entry name" value="PKS_ER"/>
    <property type="match status" value="1"/>
</dbReference>
<keyword evidence="4" id="KW-0560">Oxidoreductase</keyword>
<dbReference type="VEuPathDB" id="FungiDB:AB675_2295"/>